<dbReference type="Proteomes" id="UP000284676">
    <property type="component" value="Unassembled WGS sequence"/>
</dbReference>
<accession>A0A414PRF9</accession>
<name>A0A414PRF9_FUSMR</name>
<comment type="caution">
    <text evidence="1">The sequence shown here is derived from an EMBL/GenBank/DDBJ whole genome shotgun (WGS) entry which is preliminary data.</text>
</comment>
<gene>
    <name evidence="1" type="ORF">DW663_09185</name>
</gene>
<reference evidence="1 2" key="1">
    <citation type="submission" date="2018-08" db="EMBL/GenBank/DDBJ databases">
        <title>A genome reference for cultivated species of the human gut microbiota.</title>
        <authorList>
            <person name="Zou Y."/>
            <person name="Xue W."/>
            <person name="Luo G."/>
        </authorList>
    </citation>
    <scope>NUCLEOTIDE SEQUENCE [LARGE SCALE GENOMIC DNA]</scope>
    <source>
        <strain evidence="1 2">AM25-1</strain>
    </source>
</reference>
<sequence length="196" mass="21814">MVTIDSKDIEAARKSLSHISNGIERAISAAINHSLGKAKTSLKRKVREEYFIKDSDVEKTLKTKKSTISTLSGTIISTSTRTALSKFNVKTSSSGLTVAIKKGTGRVPVTGKPILYGKPFLAKFKTGHIGVMQRKTEKKQRVAKGEWKSPMQELFTLSIPQMLGNPSVQNYIEEYASDLVQNRFYHEVDRLIRGIK</sequence>
<proteinExistence type="predicted"/>
<dbReference type="AlphaFoldDB" id="A0A414PRF9"/>
<dbReference type="RefSeq" id="WP_118234539.1">
    <property type="nucleotide sequence ID" value="NZ_QRHL01000018.1"/>
</dbReference>
<protein>
    <submittedName>
        <fullName evidence="1">Uncharacterized protein</fullName>
    </submittedName>
</protein>
<dbReference type="InterPro" id="IPR010633">
    <property type="entry name" value="Phage_lambda_GpZ"/>
</dbReference>
<evidence type="ECO:0000313" key="1">
    <source>
        <dbReference type="EMBL" id="RHF71081.1"/>
    </source>
</evidence>
<dbReference type="EMBL" id="QRHL01000018">
    <property type="protein sequence ID" value="RHF71081.1"/>
    <property type="molecule type" value="Genomic_DNA"/>
</dbReference>
<evidence type="ECO:0000313" key="2">
    <source>
        <dbReference type="Proteomes" id="UP000284676"/>
    </source>
</evidence>
<organism evidence="1 2">
    <name type="scientific">Fusobacterium mortiferum</name>
    <dbReference type="NCBI Taxonomy" id="850"/>
    <lineage>
        <taxon>Bacteria</taxon>
        <taxon>Fusobacteriati</taxon>
        <taxon>Fusobacteriota</taxon>
        <taxon>Fusobacteriia</taxon>
        <taxon>Fusobacteriales</taxon>
        <taxon>Fusobacteriaceae</taxon>
        <taxon>Fusobacterium</taxon>
    </lineage>
</organism>
<dbReference type="Pfam" id="PF06763">
    <property type="entry name" value="Minor_tail_Z"/>
    <property type="match status" value="1"/>
</dbReference>